<dbReference type="RefSeq" id="XP_028603485.1">
    <property type="nucleotide sequence ID" value="XM_028747652.1"/>
</dbReference>
<dbReference type="PROSITE" id="PS50041">
    <property type="entry name" value="C_TYPE_LECTIN_2"/>
    <property type="match status" value="1"/>
</dbReference>
<keyword evidence="3" id="KW-1015">Disulfide bond</keyword>
<dbReference type="KEGG" id="pmua:114605939"/>
<dbReference type="InterPro" id="IPR016186">
    <property type="entry name" value="C-type_lectin-like/link_sf"/>
</dbReference>
<evidence type="ECO:0000259" key="5">
    <source>
        <dbReference type="PROSITE" id="PS50041"/>
    </source>
</evidence>
<protein>
    <submittedName>
        <fullName evidence="6">Struthiocalcin-1-like</fullName>
    </submittedName>
</protein>
<dbReference type="SMART" id="SM00034">
    <property type="entry name" value="CLECT"/>
    <property type="match status" value="1"/>
</dbReference>
<dbReference type="PROSITE" id="PS00615">
    <property type="entry name" value="C_TYPE_LECTIN_1"/>
    <property type="match status" value="1"/>
</dbReference>
<dbReference type="Ensembl" id="ENSPMRT00000023781.1">
    <property type="protein sequence ID" value="ENSPMRP00000022385.1"/>
    <property type="gene ID" value="ENSPMRG00000014539.1"/>
</dbReference>
<dbReference type="InterPro" id="IPR016187">
    <property type="entry name" value="CTDL_fold"/>
</dbReference>
<dbReference type="FunFam" id="3.10.100.10:FF:000087">
    <property type="entry name" value="Snaclec rhodocetin subunit delta"/>
    <property type="match status" value="1"/>
</dbReference>
<feature type="domain" description="C-type lectin" evidence="5">
    <location>
        <begin position="37"/>
        <end position="158"/>
    </location>
</feature>
<reference evidence="6 7" key="1">
    <citation type="journal article" date="2019" name="Proc. Natl. Acad. Sci. U.S.A.">
        <title>Regulatory changes in pterin and carotenoid genes underlie balanced color polymorphisms in the wall lizard.</title>
        <authorList>
            <person name="Andrade P."/>
            <person name="Pinho C."/>
            <person name="Perez I de Lanuza G."/>
            <person name="Afonso S."/>
            <person name="Brejcha J."/>
            <person name="Rubin C.J."/>
            <person name="Wallerman O."/>
            <person name="Pereira P."/>
            <person name="Sabatino S.J."/>
            <person name="Bellati A."/>
            <person name="Pellitteri-Rosa D."/>
            <person name="Bosakova Z."/>
            <person name="Bunikis I."/>
            <person name="Carretero M.A."/>
            <person name="Feiner N."/>
            <person name="Marsik P."/>
            <person name="Pauperio F."/>
            <person name="Salvi D."/>
            <person name="Soler L."/>
            <person name="While G.M."/>
            <person name="Uller T."/>
            <person name="Font E."/>
            <person name="Andersson L."/>
            <person name="Carneiro M."/>
        </authorList>
    </citation>
    <scope>NUCLEOTIDE SEQUENCE</scope>
</reference>
<dbReference type="OMA" id="QWWEHED"/>
<comment type="subcellular location">
    <subcellularLocation>
        <location evidence="1">Secreted</location>
    </subcellularLocation>
</comment>
<dbReference type="InterPro" id="IPR050111">
    <property type="entry name" value="C-type_lectin/snaclec_domain"/>
</dbReference>
<sequence length="159" mass="17842">MGLVSYFSLGLLGCLVVGPFMSGGVHAAQCPNNWLSFQGKCYGYFPQEVSWQHAENECQRLGGHLASLLDRNEHSAVARFLQQAQRWDDDDVWFGLSIPGRSTTWAWADGSPVSYTAWEKYKSYPALKGEHCAALDESSGFMLWDNDSCYDRNPFVCKV</sequence>
<dbReference type="SUPFAM" id="SSF56436">
    <property type="entry name" value="C-type lectin-like"/>
    <property type="match status" value="1"/>
</dbReference>
<gene>
    <name evidence="6" type="primary">LOC114605939</name>
</gene>
<reference evidence="6" key="2">
    <citation type="submission" date="2025-05" db="UniProtKB">
        <authorList>
            <consortium name="Ensembl"/>
        </authorList>
    </citation>
    <scope>IDENTIFICATION</scope>
</reference>
<accession>A0A670JCX9</accession>
<organism evidence="6 7">
    <name type="scientific">Podarcis muralis</name>
    <name type="common">Wall lizard</name>
    <name type="synonym">Lacerta muralis</name>
    <dbReference type="NCBI Taxonomy" id="64176"/>
    <lineage>
        <taxon>Eukaryota</taxon>
        <taxon>Metazoa</taxon>
        <taxon>Chordata</taxon>
        <taxon>Craniata</taxon>
        <taxon>Vertebrata</taxon>
        <taxon>Euteleostomi</taxon>
        <taxon>Lepidosauria</taxon>
        <taxon>Squamata</taxon>
        <taxon>Bifurcata</taxon>
        <taxon>Unidentata</taxon>
        <taxon>Episquamata</taxon>
        <taxon>Laterata</taxon>
        <taxon>Lacertibaenia</taxon>
        <taxon>Lacertidae</taxon>
        <taxon>Podarcis</taxon>
    </lineage>
</organism>
<dbReference type="Proteomes" id="UP000472272">
    <property type="component" value="Chromosome 10"/>
</dbReference>
<dbReference type="PANTHER" id="PTHR22803">
    <property type="entry name" value="MANNOSE, PHOSPHOLIPASE, LECTIN RECEPTOR RELATED"/>
    <property type="match status" value="1"/>
</dbReference>
<dbReference type="InterPro" id="IPR001304">
    <property type="entry name" value="C-type_lectin-like"/>
</dbReference>
<dbReference type="OrthoDB" id="441660at2759"/>
<dbReference type="GeneID" id="114605939"/>
<dbReference type="AlphaFoldDB" id="A0A670JCX9"/>
<dbReference type="GO" id="GO:0005576">
    <property type="term" value="C:extracellular region"/>
    <property type="evidence" value="ECO:0007669"/>
    <property type="project" value="UniProtKB-SubCell"/>
</dbReference>
<feature type="chain" id="PRO_5044625058" evidence="4">
    <location>
        <begin position="28"/>
        <end position="159"/>
    </location>
</feature>
<dbReference type="Ensembl" id="ENSPMRT00000023770.1">
    <property type="protein sequence ID" value="ENSPMRP00000022374.1"/>
    <property type="gene ID" value="ENSPMRG00000014539.1"/>
</dbReference>
<evidence type="ECO:0000256" key="4">
    <source>
        <dbReference type="SAM" id="SignalP"/>
    </source>
</evidence>
<evidence type="ECO:0000313" key="6">
    <source>
        <dbReference type="Ensembl" id="ENSPMRP00000022378.1"/>
    </source>
</evidence>
<dbReference type="Ensembl" id="ENSPMRT00000023778.1">
    <property type="protein sequence ID" value="ENSPMRP00000022382.1"/>
    <property type="gene ID" value="ENSPMRG00000014539.1"/>
</dbReference>
<evidence type="ECO:0000256" key="2">
    <source>
        <dbReference type="ARBA" id="ARBA00022525"/>
    </source>
</evidence>
<dbReference type="Ensembl" id="ENSPMRT00000023786.1">
    <property type="protein sequence ID" value="ENSPMRP00000022390.1"/>
    <property type="gene ID" value="ENSPMRG00000014539.1"/>
</dbReference>
<dbReference type="InterPro" id="IPR018378">
    <property type="entry name" value="C-type_lectin_CS"/>
</dbReference>
<feature type="signal peptide" evidence="4">
    <location>
        <begin position="1"/>
        <end position="27"/>
    </location>
</feature>
<keyword evidence="2" id="KW-0964">Secreted</keyword>
<dbReference type="GeneTree" id="ENSGT00940000161814"/>
<dbReference type="Pfam" id="PF00059">
    <property type="entry name" value="Lectin_C"/>
    <property type="match status" value="1"/>
</dbReference>
<dbReference type="Ensembl" id="ENSPMRT00000023775.1">
    <property type="protein sequence ID" value="ENSPMRP00000022379.1"/>
    <property type="gene ID" value="ENSPMRG00000014539.1"/>
</dbReference>
<dbReference type="PRINTS" id="PR01504">
    <property type="entry name" value="PNCREATITSAP"/>
</dbReference>
<evidence type="ECO:0000313" key="7">
    <source>
        <dbReference type="Proteomes" id="UP000472272"/>
    </source>
</evidence>
<keyword evidence="4" id="KW-0732">Signal</keyword>
<keyword evidence="7" id="KW-1185">Reference proteome</keyword>
<evidence type="ECO:0000256" key="1">
    <source>
        <dbReference type="ARBA" id="ARBA00004613"/>
    </source>
</evidence>
<proteinExistence type="predicted"/>
<dbReference type="Gene3D" id="3.10.100.10">
    <property type="entry name" value="Mannose-Binding Protein A, subunit A"/>
    <property type="match status" value="1"/>
</dbReference>
<dbReference type="Ensembl" id="ENSPMRT00000023774.1">
    <property type="protein sequence ID" value="ENSPMRP00000022378.1"/>
    <property type="gene ID" value="ENSPMRG00000014539.1"/>
</dbReference>
<name>A0A670JCX9_PODMU</name>
<evidence type="ECO:0000256" key="3">
    <source>
        <dbReference type="ARBA" id="ARBA00023157"/>
    </source>
</evidence>